<protein>
    <submittedName>
        <fullName evidence="10">Melibiose/raffinose/stachyose import permease protein MelD</fullName>
    </submittedName>
</protein>
<feature type="compositionally biased region" description="Low complexity" evidence="8">
    <location>
        <begin position="19"/>
        <end position="33"/>
    </location>
</feature>
<evidence type="ECO:0000256" key="8">
    <source>
        <dbReference type="SAM" id="MobiDB-lite"/>
    </source>
</evidence>
<evidence type="ECO:0000256" key="2">
    <source>
        <dbReference type="ARBA" id="ARBA00022448"/>
    </source>
</evidence>
<evidence type="ECO:0000256" key="6">
    <source>
        <dbReference type="ARBA" id="ARBA00023136"/>
    </source>
</evidence>
<dbReference type="GO" id="GO:0055085">
    <property type="term" value="P:transmembrane transport"/>
    <property type="evidence" value="ECO:0007669"/>
    <property type="project" value="InterPro"/>
</dbReference>
<feature type="domain" description="ABC transmembrane type-1" evidence="9">
    <location>
        <begin position="107"/>
        <end position="320"/>
    </location>
</feature>
<evidence type="ECO:0000313" key="10">
    <source>
        <dbReference type="EMBL" id="CAB3767104.1"/>
    </source>
</evidence>
<feature type="transmembrane region" description="Helical" evidence="7">
    <location>
        <begin position="110"/>
        <end position="132"/>
    </location>
</feature>
<dbReference type="InterPro" id="IPR035906">
    <property type="entry name" value="MetI-like_sf"/>
</dbReference>
<feature type="transmembrane region" description="Helical" evidence="7">
    <location>
        <begin position="299"/>
        <end position="322"/>
    </location>
</feature>
<feature type="transmembrane region" description="Helical" evidence="7">
    <location>
        <begin position="144"/>
        <end position="164"/>
    </location>
</feature>
<dbReference type="PANTHER" id="PTHR30193:SF42">
    <property type="entry name" value="ABC TRANSPORTER PERMEASE PROTEIN"/>
    <property type="match status" value="1"/>
</dbReference>
<dbReference type="Pfam" id="PF00528">
    <property type="entry name" value="BPD_transp_1"/>
    <property type="match status" value="1"/>
</dbReference>
<reference evidence="10 11" key="1">
    <citation type="submission" date="2020-04" db="EMBL/GenBank/DDBJ databases">
        <authorList>
            <person name="De Canck E."/>
        </authorList>
    </citation>
    <scope>NUCLEOTIDE SEQUENCE [LARGE SCALE GENOMIC DNA]</scope>
    <source>
        <strain evidence="10 11">LMG 29739</strain>
    </source>
</reference>
<comment type="similarity">
    <text evidence="7">Belongs to the binding-protein-dependent transport system permease family.</text>
</comment>
<organism evidence="10 11">
    <name type="scientific">Paraburkholderia solisilvae</name>
    <dbReference type="NCBI Taxonomy" id="624376"/>
    <lineage>
        <taxon>Bacteria</taxon>
        <taxon>Pseudomonadati</taxon>
        <taxon>Pseudomonadota</taxon>
        <taxon>Betaproteobacteria</taxon>
        <taxon>Burkholderiales</taxon>
        <taxon>Burkholderiaceae</taxon>
        <taxon>Paraburkholderia</taxon>
    </lineage>
</organism>
<keyword evidence="5 7" id="KW-1133">Transmembrane helix</keyword>
<dbReference type="InterPro" id="IPR000515">
    <property type="entry name" value="MetI-like"/>
</dbReference>
<evidence type="ECO:0000256" key="7">
    <source>
        <dbReference type="RuleBase" id="RU363032"/>
    </source>
</evidence>
<evidence type="ECO:0000256" key="1">
    <source>
        <dbReference type="ARBA" id="ARBA00004651"/>
    </source>
</evidence>
<feature type="region of interest" description="Disordered" evidence="8">
    <location>
        <begin position="1"/>
        <end position="38"/>
    </location>
</feature>
<keyword evidence="2 7" id="KW-0813">Transport</keyword>
<dbReference type="Gene3D" id="1.10.3720.10">
    <property type="entry name" value="MetI-like"/>
    <property type="match status" value="1"/>
</dbReference>
<feature type="transmembrane region" description="Helical" evidence="7">
    <location>
        <begin position="193"/>
        <end position="218"/>
    </location>
</feature>
<evidence type="ECO:0000256" key="4">
    <source>
        <dbReference type="ARBA" id="ARBA00022692"/>
    </source>
</evidence>
<feature type="transmembrane region" description="Helical" evidence="7">
    <location>
        <begin position="48"/>
        <end position="71"/>
    </location>
</feature>
<evidence type="ECO:0000259" key="9">
    <source>
        <dbReference type="PROSITE" id="PS50928"/>
    </source>
</evidence>
<dbReference type="PROSITE" id="PS50928">
    <property type="entry name" value="ABC_TM1"/>
    <property type="match status" value="1"/>
</dbReference>
<evidence type="ECO:0000256" key="3">
    <source>
        <dbReference type="ARBA" id="ARBA00022475"/>
    </source>
</evidence>
<comment type="subcellular location">
    <subcellularLocation>
        <location evidence="1 7">Cell membrane</location>
        <topology evidence="1 7">Multi-pass membrane protein</topology>
    </subcellularLocation>
</comment>
<gene>
    <name evidence="10" type="primary">melD_3</name>
    <name evidence="10" type="ORF">LMG29739_04982</name>
</gene>
<keyword evidence="3" id="KW-1003">Cell membrane</keyword>
<keyword evidence="4 7" id="KW-0812">Transmembrane</keyword>
<dbReference type="PANTHER" id="PTHR30193">
    <property type="entry name" value="ABC TRANSPORTER PERMEASE PROTEIN"/>
    <property type="match status" value="1"/>
</dbReference>
<evidence type="ECO:0000256" key="5">
    <source>
        <dbReference type="ARBA" id="ARBA00022989"/>
    </source>
</evidence>
<dbReference type="GO" id="GO:0005886">
    <property type="term" value="C:plasma membrane"/>
    <property type="evidence" value="ECO:0007669"/>
    <property type="project" value="UniProtKB-SubCell"/>
</dbReference>
<keyword evidence="6 7" id="KW-0472">Membrane</keyword>
<feature type="transmembrane region" description="Helical" evidence="7">
    <location>
        <begin position="239"/>
        <end position="264"/>
    </location>
</feature>
<proteinExistence type="inferred from homology"/>
<accession>A0A6J5EMR0</accession>
<evidence type="ECO:0000313" key="11">
    <source>
        <dbReference type="Proteomes" id="UP000494329"/>
    </source>
</evidence>
<sequence length="333" mass="36388">MGALKSHALPEVAGKPRPAGADAGSGAQAGARSARARRGRPLRKRWPLAAWIALAPMLLTVVFAYLGTMVWTARVSLSNSRTFPSNDFIGFTQYVRLFHNDRWLVSLQHIVLYGACFIIACIVIGMLLAIFIDQRVSAEGVLRTIFLYPYAMSFVATGLVWQWILNPSLGAQAVLRKLGFAHAHFDWIVDQDWVVYTLVIATVWQASGLVMALMLAGLRGVDDELWKAARLDGIPRWRVYASIVVPMLGPSLSTAFVLLFVMVVKLYDAVVAMTQGGPGTASEVPAKFIMDYLFGRANIGLASAASVVMLLTVLAILAPFFYARSRAAARKDV</sequence>
<dbReference type="AlphaFoldDB" id="A0A6J5EMR0"/>
<dbReference type="InterPro" id="IPR051393">
    <property type="entry name" value="ABC_transporter_permease"/>
</dbReference>
<keyword evidence="11" id="KW-1185">Reference proteome</keyword>
<name>A0A6J5EMR0_9BURK</name>
<dbReference type="SUPFAM" id="SSF161098">
    <property type="entry name" value="MetI-like"/>
    <property type="match status" value="1"/>
</dbReference>
<dbReference type="EMBL" id="CADIKF010000049">
    <property type="protein sequence ID" value="CAB3767104.1"/>
    <property type="molecule type" value="Genomic_DNA"/>
</dbReference>
<dbReference type="CDD" id="cd06261">
    <property type="entry name" value="TM_PBP2"/>
    <property type="match status" value="1"/>
</dbReference>
<dbReference type="Proteomes" id="UP000494329">
    <property type="component" value="Unassembled WGS sequence"/>
</dbReference>